<dbReference type="Gene3D" id="3.30.43.10">
    <property type="entry name" value="Uridine Diphospho-n-acetylenolpyruvylglucosamine Reductase, domain 2"/>
    <property type="match status" value="1"/>
</dbReference>
<dbReference type="EC" id="1.5.99.12" evidence="3"/>
<keyword evidence="8" id="KW-1133">Transmembrane helix</keyword>
<dbReference type="PANTHER" id="PTHR13878:SF127">
    <property type="entry name" value="CYTOKININ DEHYDROGENASE 3"/>
    <property type="match status" value="1"/>
</dbReference>
<evidence type="ECO:0000256" key="8">
    <source>
        <dbReference type="SAM" id="Phobius"/>
    </source>
</evidence>
<comment type="caution">
    <text evidence="10">The sequence shown here is derived from an EMBL/GenBank/DDBJ whole genome shotgun (WGS) entry which is preliminary data.</text>
</comment>
<dbReference type="InterPro" id="IPR006094">
    <property type="entry name" value="Oxid_FAD_bind_N"/>
</dbReference>
<protein>
    <recommendedName>
        <fullName evidence="3">cytokinin dehydrogenase</fullName>
        <ecNumber evidence="3">1.5.99.12</ecNumber>
    </recommendedName>
</protein>
<dbReference type="InterPro" id="IPR016170">
    <property type="entry name" value="Cytok_DH_C_sf"/>
</dbReference>
<dbReference type="PROSITE" id="PS00862">
    <property type="entry name" value="OX2_COVAL_FAD"/>
    <property type="match status" value="1"/>
</dbReference>
<dbReference type="PROSITE" id="PS51387">
    <property type="entry name" value="FAD_PCMH"/>
    <property type="match status" value="1"/>
</dbReference>
<dbReference type="SUPFAM" id="SSF55103">
    <property type="entry name" value="FAD-linked oxidases, C-terminal domain"/>
    <property type="match status" value="1"/>
</dbReference>
<dbReference type="Gene3D" id="3.40.462.10">
    <property type="entry name" value="FAD-linked oxidases, C-terminal domain"/>
    <property type="match status" value="1"/>
</dbReference>
<dbReference type="InterPro" id="IPR016164">
    <property type="entry name" value="FAD-linked_Oxase-like_C"/>
</dbReference>
<dbReference type="InterPro" id="IPR050432">
    <property type="entry name" value="FAD-linked_Oxidoreductases_BP"/>
</dbReference>
<evidence type="ECO:0000259" key="9">
    <source>
        <dbReference type="PROSITE" id="PS51387"/>
    </source>
</evidence>
<reference evidence="10" key="1">
    <citation type="submission" date="2024-03" db="EMBL/GenBank/DDBJ databases">
        <title>WGS assembly of Saponaria officinalis var. Norfolk2.</title>
        <authorList>
            <person name="Jenkins J."/>
            <person name="Shu S."/>
            <person name="Grimwood J."/>
            <person name="Barry K."/>
            <person name="Goodstein D."/>
            <person name="Schmutz J."/>
            <person name="Leebens-Mack J."/>
            <person name="Osbourn A."/>
        </authorList>
    </citation>
    <scope>NUCLEOTIDE SEQUENCE [LARGE SCALE GENOMIC DNA]</scope>
    <source>
        <strain evidence="10">JIC</strain>
    </source>
</reference>
<comment type="catalytic activity">
    <reaction evidence="7">
        <text>N(6)-dimethylallyladenine + A + H2O = 3-methyl-2-butenal + adenine + AH2</text>
        <dbReference type="Rhea" id="RHEA:13625"/>
        <dbReference type="ChEBI" id="CHEBI:13193"/>
        <dbReference type="ChEBI" id="CHEBI:15377"/>
        <dbReference type="ChEBI" id="CHEBI:15825"/>
        <dbReference type="ChEBI" id="CHEBI:16708"/>
        <dbReference type="ChEBI" id="CHEBI:17499"/>
        <dbReference type="ChEBI" id="CHEBI:17660"/>
        <dbReference type="EC" id="1.5.99.12"/>
    </reaction>
</comment>
<evidence type="ECO:0000256" key="1">
    <source>
        <dbReference type="ARBA" id="ARBA00001974"/>
    </source>
</evidence>
<accession>A0AAW1KD46</accession>
<evidence type="ECO:0000256" key="3">
    <source>
        <dbReference type="ARBA" id="ARBA00011928"/>
    </source>
</evidence>
<dbReference type="InterPro" id="IPR036318">
    <property type="entry name" value="FAD-bd_PCMH-like_sf"/>
</dbReference>
<keyword evidence="5" id="KW-0274">FAD</keyword>
<dbReference type="AlphaFoldDB" id="A0AAW1KD46"/>
<name>A0AAW1KD46_SAPOF</name>
<comment type="similarity">
    <text evidence="2">Belongs to the oxygen-dependent FAD-linked oxidoreductase family.</text>
</comment>
<evidence type="ECO:0000256" key="5">
    <source>
        <dbReference type="ARBA" id="ARBA00022827"/>
    </source>
</evidence>
<dbReference type="InterPro" id="IPR016166">
    <property type="entry name" value="FAD-bd_PCMH"/>
</dbReference>
<organism evidence="10 11">
    <name type="scientific">Saponaria officinalis</name>
    <name type="common">Common soapwort</name>
    <name type="synonym">Lychnis saponaria</name>
    <dbReference type="NCBI Taxonomy" id="3572"/>
    <lineage>
        <taxon>Eukaryota</taxon>
        <taxon>Viridiplantae</taxon>
        <taxon>Streptophyta</taxon>
        <taxon>Embryophyta</taxon>
        <taxon>Tracheophyta</taxon>
        <taxon>Spermatophyta</taxon>
        <taxon>Magnoliopsida</taxon>
        <taxon>eudicotyledons</taxon>
        <taxon>Gunneridae</taxon>
        <taxon>Pentapetalae</taxon>
        <taxon>Caryophyllales</taxon>
        <taxon>Caryophyllaceae</taxon>
        <taxon>Caryophylleae</taxon>
        <taxon>Saponaria</taxon>
    </lineage>
</organism>
<dbReference type="InterPro" id="IPR016169">
    <property type="entry name" value="FAD-bd_PCMH_sub2"/>
</dbReference>
<dbReference type="EMBL" id="JBDFQZ010000006">
    <property type="protein sequence ID" value="KAK9715747.1"/>
    <property type="molecule type" value="Genomic_DNA"/>
</dbReference>
<evidence type="ECO:0000313" key="11">
    <source>
        <dbReference type="Proteomes" id="UP001443914"/>
    </source>
</evidence>
<dbReference type="Proteomes" id="UP001443914">
    <property type="component" value="Unassembled WGS sequence"/>
</dbReference>
<dbReference type="InterPro" id="IPR006093">
    <property type="entry name" value="Oxy_OxRdtase_FAD_BS"/>
</dbReference>
<dbReference type="GO" id="GO:0019139">
    <property type="term" value="F:cytokinin dehydrogenase activity"/>
    <property type="evidence" value="ECO:0007669"/>
    <property type="project" value="UniProtKB-EC"/>
</dbReference>
<dbReference type="GO" id="GO:0071949">
    <property type="term" value="F:FAD binding"/>
    <property type="evidence" value="ECO:0007669"/>
    <property type="project" value="InterPro"/>
</dbReference>
<dbReference type="Pfam" id="PF09265">
    <property type="entry name" value="Cytokin-bind"/>
    <property type="match status" value="1"/>
</dbReference>
<evidence type="ECO:0000256" key="2">
    <source>
        <dbReference type="ARBA" id="ARBA00005466"/>
    </source>
</evidence>
<dbReference type="SUPFAM" id="SSF56176">
    <property type="entry name" value="FAD-binding/transporter-associated domain-like"/>
    <property type="match status" value="1"/>
</dbReference>
<dbReference type="PANTHER" id="PTHR13878">
    <property type="entry name" value="GULONOLACTONE OXIDASE"/>
    <property type="match status" value="1"/>
</dbReference>
<keyword evidence="8" id="KW-0472">Membrane</keyword>
<evidence type="ECO:0000313" key="10">
    <source>
        <dbReference type="EMBL" id="KAK9715747.1"/>
    </source>
</evidence>
<dbReference type="InterPro" id="IPR015345">
    <property type="entry name" value="Cytokinin_DH_FAD/cytokin-bd"/>
</dbReference>
<keyword evidence="6" id="KW-0560">Oxidoreductase</keyword>
<dbReference type="GO" id="GO:0009690">
    <property type="term" value="P:cytokinin metabolic process"/>
    <property type="evidence" value="ECO:0007669"/>
    <property type="project" value="InterPro"/>
</dbReference>
<dbReference type="Pfam" id="PF01565">
    <property type="entry name" value="FAD_binding_4"/>
    <property type="match status" value="1"/>
</dbReference>
<keyword evidence="11" id="KW-1185">Reference proteome</keyword>
<dbReference type="Gene3D" id="3.30.465.10">
    <property type="match status" value="1"/>
</dbReference>
<evidence type="ECO:0000256" key="6">
    <source>
        <dbReference type="ARBA" id="ARBA00023002"/>
    </source>
</evidence>
<keyword evidence="8" id="KW-0812">Transmembrane</keyword>
<sequence length="538" mass="61077">MAKFTLPYLCYYLIILVISRLITIIGIKQKPWTNILPSNLFYNDISTKLTLDETSINMASSDFGMLTSSKPAAVLNPTSTQDIISMIKLLVKSTPPIKIAARGRGHSCRGQAMAENGIVVDMAYLSKNLKDGIRVSYDPLLGHYYCDVSGGELWIDVLNGTIEHGYAPVSWTDYLYLSVGGTLSNAGISGQAFRYGPQISNVFELDVVTGKGELVTCSKKNNTELFNAVLGGLGQFGIITRARIKLDAAPKTVKWVRMLYDDFSTFTKDQEQLISFYGDKHELIGGNDGLNYVEGSIMHQISPNNWRSSFFTPNDQAKIASLNTSNGIIYCLEVAKYCYDSNMDHRTGIDQEFEENLRGLNFIPGFMFEKQVSFVEFLNRVRRGELELQSKGLWDVPHPWLNIFIPQSQINDFSHVFTKIISKDDKVLGPILIYPMNRNNWDDEMSAITPDEDVFYTVGLLHSSGFDDWQELEDKNKEIMKYCEENGIKIKQYLPHYNTLEEWKSHFGAKKWRVFKERKMLFDPKMILSPGQKVFNSL</sequence>
<evidence type="ECO:0000256" key="4">
    <source>
        <dbReference type="ARBA" id="ARBA00022630"/>
    </source>
</evidence>
<proteinExistence type="inferred from homology"/>
<gene>
    <name evidence="10" type="ORF">RND81_06G186800</name>
</gene>
<feature type="transmembrane region" description="Helical" evidence="8">
    <location>
        <begin position="6"/>
        <end position="27"/>
    </location>
</feature>
<dbReference type="InterPro" id="IPR016167">
    <property type="entry name" value="FAD-bd_PCMH_sub1"/>
</dbReference>
<evidence type="ECO:0000256" key="7">
    <source>
        <dbReference type="ARBA" id="ARBA00048224"/>
    </source>
</evidence>
<keyword evidence="4" id="KW-0285">Flavoprotein</keyword>
<feature type="domain" description="FAD-binding PCMH-type" evidence="9">
    <location>
        <begin position="67"/>
        <end position="249"/>
    </location>
</feature>
<comment type="cofactor">
    <cofactor evidence="1">
        <name>FAD</name>
        <dbReference type="ChEBI" id="CHEBI:57692"/>
    </cofactor>
</comment>